<feature type="binding site" evidence="9">
    <location>
        <position position="155"/>
    </location>
    <ligand>
        <name>GTP</name>
        <dbReference type="ChEBI" id="CHEBI:37565"/>
    </ligand>
</feature>
<dbReference type="EMBL" id="FN555004">
    <property type="protein sequence ID" value="CBG39935.1"/>
    <property type="molecule type" value="Genomic_DNA"/>
</dbReference>
<dbReference type="Pfam" id="PF00925">
    <property type="entry name" value="GTP_cyclohydro2"/>
    <property type="match status" value="1"/>
</dbReference>
<dbReference type="InterPro" id="IPR000926">
    <property type="entry name" value="RibA"/>
</dbReference>
<sequence length="193" mass="21770">MIAEFSNVANLPTKFGKFKIQSVREKVQNGSFEHCVVFSENLGDIPLVRVHSECMTGDVFGSLKCDCGNELNLAMEKISQDPMGGMLIYLRQEGRGIGLLNKINAYALQDRGYDTLEANRALGLEDDARNYDVVGEIFQHFGIKKLRLLTNNPAKIKSLKKFAEIERSSIIIPSNCYNEHYLKVKRDKMGHLL</sequence>
<accession>D3UHG3</accession>
<feature type="binding site" evidence="9">
    <location>
        <begin position="93"/>
        <end position="95"/>
    </location>
    <ligand>
        <name>GTP</name>
        <dbReference type="ChEBI" id="CHEBI:37565"/>
    </ligand>
</feature>
<dbReference type="NCBIfam" id="TIGR00505">
    <property type="entry name" value="ribA"/>
    <property type="match status" value="1"/>
</dbReference>
<evidence type="ECO:0000256" key="9">
    <source>
        <dbReference type="HAMAP-Rule" id="MF_00179"/>
    </source>
</evidence>
<dbReference type="Proteomes" id="UP000001522">
    <property type="component" value="Chromosome"/>
</dbReference>
<dbReference type="eggNOG" id="COG0807">
    <property type="taxonomic scope" value="Bacteria"/>
</dbReference>
<keyword evidence="6 9" id="KW-0862">Zinc</keyword>
<dbReference type="GO" id="GO:0005829">
    <property type="term" value="C:cytosol"/>
    <property type="evidence" value="ECO:0007669"/>
    <property type="project" value="TreeGrafter"/>
</dbReference>
<dbReference type="GO" id="GO:0008270">
    <property type="term" value="F:zinc ion binding"/>
    <property type="evidence" value="ECO:0007669"/>
    <property type="project" value="UniProtKB-UniRule"/>
</dbReference>
<dbReference type="GO" id="GO:0005525">
    <property type="term" value="F:GTP binding"/>
    <property type="evidence" value="ECO:0007669"/>
    <property type="project" value="UniProtKB-KW"/>
</dbReference>
<dbReference type="UniPathway" id="UPA00275">
    <property type="reaction ID" value="UER00400"/>
</dbReference>
<dbReference type="GO" id="GO:0009231">
    <property type="term" value="P:riboflavin biosynthetic process"/>
    <property type="evidence" value="ECO:0007669"/>
    <property type="project" value="UniProtKB-UniRule"/>
</dbReference>
<evidence type="ECO:0000256" key="1">
    <source>
        <dbReference type="ARBA" id="ARBA00004853"/>
    </source>
</evidence>
<evidence type="ECO:0000256" key="3">
    <source>
        <dbReference type="ARBA" id="ARBA00022723"/>
    </source>
</evidence>
<evidence type="ECO:0000313" key="11">
    <source>
        <dbReference type="EMBL" id="CBG39935.1"/>
    </source>
</evidence>
<gene>
    <name evidence="9 11" type="primary">ribA</name>
    <name evidence="11" type="ordered locus">HMU06770</name>
</gene>
<evidence type="ECO:0000256" key="6">
    <source>
        <dbReference type="ARBA" id="ARBA00022833"/>
    </source>
</evidence>
<evidence type="ECO:0000256" key="4">
    <source>
        <dbReference type="ARBA" id="ARBA00022741"/>
    </source>
</evidence>
<feature type="active site" description="Nucleophile" evidence="9">
    <location>
        <position position="129"/>
    </location>
</feature>
<comment type="similarity">
    <text evidence="9">Belongs to the GTP cyclohydrolase II family.</text>
</comment>
<comment type="caution">
    <text evidence="9">Lacks conserved residue(s) required for the propagation of feature annotation.</text>
</comment>
<dbReference type="PANTHER" id="PTHR21327">
    <property type="entry name" value="GTP CYCLOHYDROLASE II-RELATED"/>
    <property type="match status" value="1"/>
</dbReference>
<dbReference type="SUPFAM" id="SSF142695">
    <property type="entry name" value="RibA-like"/>
    <property type="match status" value="1"/>
</dbReference>
<keyword evidence="2 9" id="KW-0686">Riboflavin biosynthesis</keyword>
<feature type="binding site" evidence="9">
    <location>
        <begin position="49"/>
        <end position="53"/>
    </location>
    <ligand>
        <name>GTP</name>
        <dbReference type="ChEBI" id="CHEBI:37565"/>
    </ligand>
</feature>
<keyword evidence="5 9" id="KW-0378">Hydrolase</keyword>
<protein>
    <recommendedName>
        <fullName evidence="9">GTP cyclohydrolase-2</fullName>
        <ecNumber evidence="9">3.5.4.25</ecNumber>
    </recommendedName>
    <alternativeName>
        <fullName evidence="9">GTP cyclohydrolase II</fullName>
    </alternativeName>
</protein>
<reference evidence="11 12" key="1">
    <citation type="journal article" date="2010" name="BMC Genomics">
        <title>Comparative genomics and proteomics of Helicobacter mustelae, an ulcerogenic and carcinogenic gastric pathogen.</title>
        <authorList>
            <person name="O'Toole P.W."/>
            <person name="Snelling W.J."/>
            <person name="Canchaya C."/>
            <person name="Forde B.M."/>
            <person name="Hardie K.R."/>
            <person name="Josenhans C."/>
            <person name="Graham R.L.J."/>
            <person name="McMullan G."/>
            <person name="Parkhill J."/>
            <person name="Belda E."/>
            <person name="Bentley S.D."/>
        </authorList>
    </citation>
    <scope>NUCLEOTIDE SEQUENCE [LARGE SCALE GENOMIC DNA]</scope>
    <source>
        <strain evidence="12">ATCC 43772 / LMG 18044 / NCTC 12198 / 12198</strain>
    </source>
</reference>
<dbReference type="AlphaFoldDB" id="D3UHG3"/>
<dbReference type="KEGG" id="hms:HMU06770"/>
<evidence type="ECO:0000256" key="7">
    <source>
        <dbReference type="ARBA" id="ARBA00023134"/>
    </source>
</evidence>
<keyword evidence="4 9" id="KW-0547">Nucleotide-binding</keyword>
<dbReference type="RefSeq" id="WP_013023014.1">
    <property type="nucleotide sequence ID" value="NC_013949.1"/>
</dbReference>
<dbReference type="STRING" id="679897.HMU06770"/>
<dbReference type="FunFam" id="3.40.50.10990:FF:000002">
    <property type="entry name" value="GTP cyclohydrolase-2"/>
    <property type="match status" value="1"/>
</dbReference>
<dbReference type="InterPro" id="IPR036144">
    <property type="entry name" value="RibA-like_sf"/>
</dbReference>
<dbReference type="HOGENOM" id="CLU_020273_2_1_7"/>
<dbReference type="GO" id="GO:0003935">
    <property type="term" value="F:GTP cyclohydrolase II activity"/>
    <property type="evidence" value="ECO:0007669"/>
    <property type="project" value="UniProtKB-UniRule"/>
</dbReference>
<evidence type="ECO:0000256" key="8">
    <source>
        <dbReference type="ARBA" id="ARBA00049295"/>
    </source>
</evidence>
<keyword evidence="12" id="KW-1185">Reference proteome</keyword>
<comment type="function">
    <text evidence="9">Catalyzes the conversion of GTP to 2,5-diamino-6-ribosylamino-4(3H)-pyrimidinone 5'-phosphate (DARP), formate and pyrophosphate.</text>
</comment>
<dbReference type="PANTHER" id="PTHR21327:SF18">
    <property type="entry name" value="3,4-DIHYDROXY-2-BUTANONE 4-PHOSPHATE SYNTHASE"/>
    <property type="match status" value="1"/>
</dbReference>
<feature type="active site" description="Proton acceptor" evidence="9">
    <location>
        <position position="127"/>
    </location>
</feature>
<feature type="binding site" evidence="9">
    <location>
        <position position="67"/>
    </location>
    <ligand>
        <name>Zn(2+)</name>
        <dbReference type="ChEBI" id="CHEBI:29105"/>
        <note>catalytic</note>
    </ligand>
</feature>
<feature type="domain" description="GTP cyclohydrolase II" evidence="10">
    <location>
        <begin position="9"/>
        <end position="162"/>
    </location>
</feature>
<feature type="binding site" evidence="9">
    <location>
        <position position="54"/>
    </location>
    <ligand>
        <name>Zn(2+)</name>
        <dbReference type="ChEBI" id="CHEBI:29105"/>
        <note>catalytic</note>
    </ligand>
</feature>
<dbReference type="InterPro" id="IPR032677">
    <property type="entry name" value="GTP_cyclohydro_II"/>
</dbReference>
<comment type="pathway">
    <text evidence="1 9">Cofactor biosynthesis; riboflavin biosynthesis; 5-amino-6-(D-ribitylamino)uracil from GTP: step 1/4.</text>
</comment>
<dbReference type="Gene3D" id="3.40.50.10990">
    <property type="entry name" value="GTP cyclohydrolase II"/>
    <property type="match status" value="1"/>
</dbReference>
<dbReference type="EC" id="3.5.4.25" evidence="9"/>
<evidence type="ECO:0000256" key="2">
    <source>
        <dbReference type="ARBA" id="ARBA00022619"/>
    </source>
</evidence>
<organism evidence="11 12">
    <name type="scientific">Helicobacter mustelae (strain ATCC 43772 / CCUG 25715 / CIP 103759 / LMG 18044 / NCTC 12198 / R85-136P)</name>
    <name type="common">Campylobacter mustelae</name>
    <dbReference type="NCBI Taxonomy" id="679897"/>
    <lineage>
        <taxon>Bacteria</taxon>
        <taxon>Pseudomonadati</taxon>
        <taxon>Campylobacterota</taxon>
        <taxon>Epsilonproteobacteria</taxon>
        <taxon>Campylobacterales</taxon>
        <taxon>Helicobacteraceae</taxon>
        <taxon>Helicobacter</taxon>
    </lineage>
</organism>
<dbReference type="HAMAP" id="MF_00179">
    <property type="entry name" value="RibA"/>
    <property type="match status" value="1"/>
</dbReference>
<dbReference type="NCBIfam" id="NF001591">
    <property type="entry name" value="PRK00393.1"/>
    <property type="match status" value="1"/>
</dbReference>
<proteinExistence type="inferred from homology"/>
<keyword evidence="7 9" id="KW-0342">GTP-binding</keyword>
<dbReference type="CDD" id="cd00641">
    <property type="entry name" value="GTP_cyclohydro2"/>
    <property type="match status" value="1"/>
</dbReference>
<evidence type="ECO:0000256" key="5">
    <source>
        <dbReference type="ARBA" id="ARBA00022801"/>
    </source>
</evidence>
<feature type="binding site" evidence="9">
    <location>
        <position position="150"/>
    </location>
    <ligand>
        <name>GTP</name>
        <dbReference type="ChEBI" id="CHEBI:37565"/>
    </ligand>
</feature>
<feature type="binding site" evidence="9">
    <location>
        <position position="115"/>
    </location>
    <ligand>
        <name>GTP</name>
        <dbReference type="ChEBI" id="CHEBI:37565"/>
    </ligand>
</feature>
<evidence type="ECO:0000313" key="12">
    <source>
        <dbReference type="Proteomes" id="UP000001522"/>
    </source>
</evidence>
<comment type="cofactor">
    <cofactor evidence="9">
        <name>Zn(2+)</name>
        <dbReference type="ChEBI" id="CHEBI:29105"/>
    </cofactor>
    <text evidence="9">Binds 1 zinc ion per subunit.</text>
</comment>
<name>D3UHG3_HELM1</name>
<feature type="binding site" evidence="9">
    <location>
        <position position="65"/>
    </location>
    <ligand>
        <name>Zn(2+)</name>
        <dbReference type="ChEBI" id="CHEBI:29105"/>
        <note>catalytic</note>
    </ligand>
</feature>
<keyword evidence="3 9" id="KW-0479">Metal-binding</keyword>
<evidence type="ECO:0000259" key="10">
    <source>
        <dbReference type="Pfam" id="PF00925"/>
    </source>
</evidence>
<comment type="catalytic activity">
    <reaction evidence="8 9">
        <text>GTP + 4 H2O = 2,5-diamino-6-hydroxy-4-(5-phosphoribosylamino)-pyrimidine + formate + 2 phosphate + 3 H(+)</text>
        <dbReference type="Rhea" id="RHEA:23704"/>
        <dbReference type="ChEBI" id="CHEBI:15377"/>
        <dbReference type="ChEBI" id="CHEBI:15378"/>
        <dbReference type="ChEBI" id="CHEBI:15740"/>
        <dbReference type="ChEBI" id="CHEBI:37565"/>
        <dbReference type="ChEBI" id="CHEBI:43474"/>
        <dbReference type="ChEBI" id="CHEBI:58614"/>
        <dbReference type="EC" id="3.5.4.25"/>
    </reaction>
</comment>